<evidence type="ECO:0000313" key="3">
    <source>
        <dbReference type="Proteomes" id="UP000283269"/>
    </source>
</evidence>
<dbReference type="EMBL" id="NHYD01003423">
    <property type="protein sequence ID" value="PPQ78289.1"/>
    <property type="molecule type" value="Genomic_DNA"/>
</dbReference>
<feature type="chain" id="PRO_5019175614" evidence="1">
    <location>
        <begin position="21"/>
        <end position="62"/>
    </location>
</feature>
<dbReference type="AlphaFoldDB" id="A0A409WIG6"/>
<dbReference type="Proteomes" id="UP000283269">
    <property type="component" value="Unassembled WGS sequence"/>
</dbReference>
<accession>A0A409WIG6</accession>
<organism evidence="2 3">
    <name type="scientific">Psilocybe cyanescens</name>
    <dbReference type="NCBI Taxonomy" id="93625"/>
    <lineage>
        <taxon>Eukaryota</taxon>
        <taxon>Fungi</taxon>
        <taxon>Dikarya</taxon>
        <taxon>Basidiomycota</taxon>
        <taxon>Agaricomycotina</taxon>
        <taxon>Agaricomycetes</taxon>
        <taxon>Agaricomycetidae</taxon>
        <taxon>Agaricales</taxon>
        <taxon>Agaricineae</taxon>
        <taxon>Strophariaceae</taxon>
        <taxon>Psilocybe</taxon>
    </lineage>
</organism>
<keyword evidence="3" id="KW-1185">Reference proteome</keyword>
<dbReference type="InParanoid" id="A0A409WIG6"/>
<keyword evidence="1" id="KW-0732">Signal</keyword>
<evidence type="ECO:0000313" key="2">
    <source>
        <dbReference type="EMBL" id="PPQ78289.1"/>
    </source>
</evidence>
<evidence type="ECO:0000256" key="1">
    <source>
        <dbReference type="SAM" id="SignalP"/>
    </source>
</evidence>
<name>A0A409WIG6_PSICY</name>
<protein>
    <submittedName>
        <fullName evidence="2">Uncharacterized protein</fullName>
    </submittedName>
</protein>
<sequence>MQFTLLTTVLVACMTVFVSASPVPAPVAVEARRFALPREAEVEVAREPEAAPEPFCSKYSCL</sequence>
<gene>
    <name evidence="2" type="ORF">CVT25_011748</name>
</gene>
<comment type="caution">
    <text evidence="2">The sequence shown here is derived from an EMBL/GenBank/DDBJ whole genome shotgun (WGS) entry which is preliminary data.</text>
</comment>
<feature type="signal peptide" evidence="1">
    <location>
        <begin position="1"/>
        <end position="20"/>
    </location>
</feature>
<proteinExistence type="predicted"/>
<reference evidence="2 3" key="1">
    <citation type="journal article" date="2018" name="Evol. Lett.">
        <title>Horizontal gene cluster transfer increased hallucinogenic mushroom diversity.</title>
        <authorList>
            <person name="Reynolds H.T."/>
            <person name="Vijayakumar V."/>
            <person name="Gluck-Thaler E."/>
            <person name="Korotkin H.B."/>
            <person name="Matheny P.B."/>
            <person name="Slot J.C."/>
        </authorList>
    </citation>
    <scope>NUCLEOTIDE SEQUENCE [LARGE SCALE GENOMIC DNA]</scope>
    <source>
        <strain evidence="2 3">2631</strain>
    </source>
</reference>